<dbReference type="OrthoDB" id="412680at2759"/>
<comment type="caution">
    <text evidence="17">Lacks conserved residue(s) required for the propagation of feature annotation.</text>
</comment>
<feature type="binding site" evidence="15">
    <location>
        <position position="49"/>
    </location>
    <ligand>
        <name>Ca(2+)</name>
        <dbReference type="ChEBI" id="CHEBI:29108"/>
        <label>2</label>
    </ligand>
</feature>
<evidence type="ECO:0000256" key="17">
    <source>
        <dbReference type="PROSITE-ProRule" id="PRU00276"/>
    </source>
</evidence>
<feature type="disulfide bond" evidence="16">
    <location>
        <begin position="363"/>
        <end position="400"/>
    </location>
</feature>
<feature type="signal peptide" evidence="18">
    <location>
        <begin position="1"/>
        <end position="27"/>
    </location>
</feature>
<dbReference type="AlphaFoldDB" id="A0A443SRM7"/>
<feature type="disulfide bond" evidence="16">
    <location>
        <begin position="367"/>
        <end position="405"/>
    </location>
</feature>
<keyword evidence="7" id="KW-0677">Repeat</keyword>
<protein>
    <submittedName>
        <fullName evidence="20">Disintegrin and metalloproteinase with thrombospondin motifs gon-1-like protein</fullName>
    </submittedName>
</protein>
<evidence type="ECO:0000256" key="9">
    <source>
        <dbReference type="ARBA" id="ARBA00022833"/>
    </source>
</evidence>
<keyword evidence="5 15" id="KW-0479">Metal-binding</keyword>
<dbReference type="InterPro" id="IPR024079">
    <property type="entry name" value="MetalloPept_cat_dom_sf"/>
</dbReference>
<evidence type="ECO:0000256" key="13">
    <source>
        <dbReference type="ARBA" id="ARBA00023180"/>
    </source>
</evidence>
<evidence type="ECO:0000256" key="14">
    <source>
        <dbReference type="PIRSR" id="PIRSR613273-1"/>
    </source>
</evidence>
<dbReference type="GO" id="GO:0030198">
    <property type="term" value="P:extracellular matrix organization"/>
    <property type="evidence" value="ECO:0007669"/>
    <property type="project" value="InterPro"/>
</dbReference>
<dbReference type="PANTHER" id="PTHR13723:SF278">
    <property type="entry name" value="ADAM METALLOPEPTIDASE WITH THROMBOSPONDIN TYPE 1 MOTIF A, ISOFORM B"/>
    <property type="match status" value="1"/>
</dbReference>
<evidence type="ECO:0000256" key="4">
    <source>
        <dbReference type="ARBA" id="ARBA00022670"/>
    </source>
</evidence>
<feature type="binding site" evidence="15">
    <location>
        <position position="137"/>
    </location>
    <ligand>
        <name>Ca(2+)</name>
        <dbReference type="ChEBI" id="CHEBI:29108"/>
        <label>1</label>
    </ligand>
</feature>
<dbReference type="PRINTS" id="PR01705">
    <property type="entry name" value="TSP1REPEAT"/>
</dbReference>
<keyword evidence="13" id="KW-0325">Glycoprotein</keyword>
<reference evidence="20 21" key="1">
    <citation type="journal article" date="2018" name="Gigascience">
        <title>Genomes of trombidid mites reveal novel predicted allergens and laterally-transferred genes associated with secondary metabolism.</title>
        <authorList>
            <person name="Dong X."/>
            <person name="Chaisiri K."/>
            <person name="Xia D."/>
            <person name="Armstrong S.D."/>
            <person name="Fang Y."/>
            <person name="Donnelly M.J."/>
            <person name="Kadowaki T."/>
            <person name="McGarry J.W."/>
            <person name="Darby A.C."/>
            <person name="Makepeace B.L."/>
        </authorList>
    </citation>
    <scope>NUCLEOTIDE SEQUENCE [LARGE SCALE GENOMIC DNA]</scope>
    <source>
        <strain evidence="20">UoL-UT</strain>
    </source>
</reference>
<dbReference type="FunFam" id="2.20.100.10:FF:000005">
    <property type="entry name" value="ADAM metallopeptidase with thrombospondin type 1 motif 9"/>
    <property type="match status" value="1"/>
</dbReference>
<evidence type="ECO:0000256" key="10">
    <source>
        <dbReference type="ARBA" id="ARBA00022869"/>
    </source>
</evidence>
<dbReference type="GO" id="GO:0006508">
    <property type="term" value="P:proteolysis"/>
    <property type="evidence" value="ECO:0007669"/>
    <property type="project" value="UniProtKB-KW"/>
</dbReference>
<evidence type="ECO:0000256" key="18">
    <source>
        <dbReference type="SAM" id="SignalP"/>
    </source>
</evidence>
<evidence type="ECO:0000256" key="7">
    <source>
        <dbReference type="ARBA" id="ARBA00022737"/>
    </source>
</evidence>
<keyword evidence="11" id="KW-0482">Metalloprotease</keyword>
<feature type="active site" evidence="14 17">
    <location>
        <position position="189"/>
    </location>
</feature>
<dbReference type="STRING" id="299467.A0A443SRM7"/>
<keyword evidence="12 16" id="KW-1015">Disulfide bond</keyword>
<dbReference type="Pfam" id="PF05986">
    <property type="entry name" value="ADAMTS_spacer1"/>
    <property type="match status" value="1"/>
</dbReference>
<dbReference type="InterPro" id="IPR045371">
    <property type="entry name" value="ADAMTS_CR_3"/>
</dbReference>
<evidence type="ECO:0000256" key="5">
    <source>
        <dbReference type="ARBA" id="ARBA00022723"/>
    </source>
</evidence>
<evidence type="ECO:0000313" key="20">
    <source>
        <dbReference type="EMBL" id="RWS30159.1"/>
    </source>
</evidence>
<dbReference type="Pfam" id="PF19030">
    <property type="entry name" value="TSP1_ADAMTS"/>
    <property type="match status" value="3"/>
</dbReference>
<dbReference type="Gene3D" id="3.40.1620.60">
    <property type="match status" value="2"/>
</dbReference>
<keyword evidence="3" id="KW-0272">Extracellular matrix</keyword>
<feature type="disulfide bond" evidence="16">
    <location>
        <begin position="378"/>
        <end position="390"/>
    </location>
</feature>
<feature type="disulfide bond" evidence="16">
    <location>
        <begin position="166"/>
        <end position="249"/>
    </location>
</feature>
<dbReference type="InterPro" id="IPR013273">
    <property type="entry name" value="ADAMTS/ADAMTS-like"/>
</dbReference>
<feature type="binding site" evidence="15">
    <location>
        <position position="252"/>
    </location>
    <ligand>
        <name>Ca(2+)</name>
        <dbReference type="ChEBI" id="CHEBI:29108"/>
        <label>1</label>
    </ligand>
</feature>
<dbReference type="Pfam" id="PF17771">
    <property type="entry name" value="ADAMTS_CR_2"/>
    <property type="match status" value="1"/>
</dbReference>
<keyword evidence="4" id="KW-0645">Protease</keyword>
<dbReference type="Gene3D" id="2.20.100.10">
    <property type="entry name" value="Thrombospondin type-1 (TSP1) repeat"/>
    <property type="match status" value="4"/>
</dbReference>
<dbReference type="FunFam" id="3.40.390.10:FF:000001">
    <property type="entry name" value="A disintegrin and metalloproteinase with thrombospondin motifs 1"/>
    <property type="match status" value="1"/>
</dbReference>
<feature type="binding site" evidence="15 17">
    <location>
        <position position="188"/>
    </location>
    <ligand>
        <name>Zn(2+)</name>
        <dbReference type="ChEBI" id="CHEBI:29105"/>
        <note>catalytic</note>
    </ligand>
</feature>
<accession>A0A443SRM7</accession>
<dbReference type="PRINTS" id="PR01857">
    <property type="entry name" value="ADAMTSFAMILY"/>
</dbReference>
<keyword evidence="8" id="KW-0378">Hydrolase</keyword>
<evidence type="ECO:0000256" key="12">
    <source>
        <dbReference type="ARBA" id="ARBA00023157"/>
    </source>
</evidence>
<feature type="binding site" evidence="15 17">
    <location>
        <position position="192"/>
    </location>
    <ligand>
        <name>Zn(2+)</name>
        <dbReference type="ChEBI" id="CHEBI:29105"/>
        <note>catalytic</note>
    </ligand>
</feature>
<dbReference type="GO" id="GO:0046872">
    <property type="term" value="F:metal ion binding"/>
    <property type="evidence" value="ECO:0007669"/>
    <property type="project" value="UniProtKB-KW"/>
</dbReference>
<evidence type="ECO:0000313" key="21">
    <source>
        <dbReference type="Proteomes" id="UP000288716"/>
    </source>
</evidence>
<dbReference type="GO" id="GO:0005604">
    <property type="term" value="C:basement membrane"/>
    <property type="evidence" value="ECO:0007669"/>
    <property type="project" value="UniProtKB-SubCell"/>
</dbReference>
<evidence type="ECO:0000256" key="1">
    <source>
        <dbReference type="ARBA" id="ARBA00004302"/>
    </source>
</evidence>
<evidence type="ECO:0000256" key="3">
    <source>
        <dbReference type="ARBA" id="ARBA00022530"/>
    </source>
</evidence>
<dbReference type="SUPFAM" id="SSF82895">
    <property type="entry name" value="TSP-1 type 1 repeat"/>
    <property type="match status" value="4"/>
</dbReference>
<dbReference type="FunFam" id="2.60.120.830:FF:000001">
    <property type="entry name" value="A disintegrin and metalloproteinase with thrombospondin motifs 1"/>
    <property type="match status" value="1"/>
</dbReference>
<feature type="disulfide bond" evidence="16">
    <location>
        <begin position="301"/>
        <end position="334"/>
    </location>
</feature>
<keyword evidence="2" id="KW-0964">Secreted</keyword>
<sequence length="929" mass="104252">MIAANTIICSLICLQCLCSLFGHSVSSQSFANLTAKRVKRSYSHERFIEVMVVADSMMAKFHGANLHNYVLTLMDAVSSMYKDPSIGNLINIAIVKFAVMREEEGLINASASKKLRHFCKWQNMHNTDDDGHPSHHDVAILLTREDLCRMPSTCDTLGLAQSGKICDPSSSCAIVEDNGLPAAFTIAHELGHVLSIPHDDDDKCKRFNQPDQKHNIMARMLDYNSNLWSWSQCSQHFITEFLDAGEGDCLLDIPSTNILHESHRNRNYAEFRHPGQLFDMDHQCELVFGPSSKICPYMPSCKRLWCTVGNGNGGCRTQHMPWADGTPCARNKWCFRGECVPMDHTTPAPIDGNWGEWSEWSVCSRTCGGGIQKSTRECNNPKPAHNGRYCIGRRVRYSSCNTHECPSGTPDFRDEQCAAFNGQTFNIQGLTSNVVWVPHFAGISRADLCKLYCRVRGTTANYMLKQKVIDGTPCAPDSYDICVNGQCLSAGCDHVLGSSQKLDFCGVCGGDNSSCKVISGTVNQLQVHYGYNNVVSIPAGASNIKITQLSNSAEDNNYLALRSYDGSYLLNGDFVVSMFKKTVEYVGNVIDYSGSNQNVEKINCSKTISKPLYVEVLSVGDLLAPEVRFEYSVAVKRNEYEWRMSDQWSTCNKVCDGERELVPQCFIRNSKTNVSDEYCDSKKKPPKVVKVCNDHCQLIWKITKESECSSTCGPGFKRRTVRCVQELLPPWSDNTRHTFHELSDRYCVNESKPETEVACNNIDCSLFHWRVSDWSQCTTTCGRGIRTRAVDCLDWTNAIVPPHFCIPSTKPKVATVKKCVNRPCPFLWITGAWSNCSTPCGPGWETRSVTCHKMSRYGLVDPVPVTKRKKYHDKVIALKLCNDTKPENRRHCNYGKCSSGYVWRPEAWQPVSDDQLIYKFYGNVDLVIC</sequence>
<feature type="binding site" evidence="15 17">
    <location>
        <position position="198"/>
    </location>
    <ligand>
        <name>Zn(2+)</name>
        <dbReference type="ChEBI" id="CHEBI:29105"/>
        <note>catalytic</note>
    </ligand>
</feature>
<feature type="disulfide bond" evidence="16">
    <location>
        <begin position="148"/>
        <end position="154"/>
    </location>
</feature>
<dbReference type="Pfam" id="PF00090">
    <property type="entry name" value="TSP_1"/>
    <property type="match status" value="1"/>
</dbReference>
<keyword evidence="10" id="KW-0084">Basement membrane</keyword>
<dbReference type="FunFam" id="2.20.100.10:FF:000006">
    <property type="entry name" value="A disintegrin and metalloproteinase with thrombospondin motifs 1"/>
    <property type="match status" value="1"/>
</dbReference>
<dbReference type="CDD" id="cd04273">
    <property type="entry name" value="ZnMc_ADAMTS_like"/>
    <property type="match status" value="1"/>
</dbReference>
<dbReference type="SUPFAM" id="SSF55486">
    <property type="entry name" value="Metalloproteases ('zincins'), catalytic domain"/>
    <property type="match status" value="1"/>
</dbReference>
<dbReference type="InterPro" id="IPR001590">
    <property type="entry name" value="Peptidase_M12B"/>
</dbReference>
<dbReference type="InterPro" id="IPR010294">
    <property type="entry name" value="ADAMTS_spacer1"/>
</dbReference>
<dbReference type="Gene3D" id="2.60.120.830">
    <property type="match status" value="1"/>
</dbReference>
<evidence type="ECO:0000256" key="8">
    <source>
        <dbReference type="ARBA" id="ARBA00022801"/>
    </source>
</evidence>
<evidence type="ECO:0000259" key="19">
    <source>
        <dbReference type="PROSITE" id="PS50215"/>
    </source>
</evidence>
<dbReference type="VEuPathDB" id="VectorBase:LDEU001881"/>
<dbReference type="Proteomes" id="UP000288716">
    <property type="component" value="Unassembled WGS sequence"/>
</dbReference>
<dbReference type="PROSITE" id="PS50092">
    <property type="entry name" value="TSP1"/>
    <property type="match status" value="4"/>
</dbReference>
<keyword evidence="6 18" id="KW-0732">Signal</keyword>
<comment type="subcellular location">
    <subcellularLocation>
        <location evidence="1">Secreted</location>
        <location evidence="1">Extracellular space</location>
        <location evidence="1">Extracellular matrix</location>
        <location evidence="1">Basement membrane</location>
    </subcellularLocation>
</comment>
<feature type="domain" description="Peptidase M12B" evidence="19">
    <location>
        <begin position="46"/>
        <end position="254"/>
    </location>
</feature>
<gene>
    <name evidence="20" type="ORF">B4U80_01139</name>
</gene>
<evidence type="ECO:0000256" key="11">
    <source>
        <dbReference type="ARBA" id="ARBA00023049"/>
    </source>
</evidence>
<dbReference type="SMART" id="SM00209">
    <property type="entry name" value="TSP1"/>
    <property type="match status" value="4"/>
</dbReference>
<feature type="binding site" evidence="15">
    <location>
        <position position="130"/>
    </location>
    <ligand>
        <name>Ca(2+)</name>
        <dbReference type="ChEBI" id="CHEBI:29108"/>
        <label>1</label>
    </ligand>
</feature>
<evidence type="ECO:0000256" key="6">
    <source>
        <dbReference type="ARBA" id="ARBA00022729"/>
    </source>
</evidence>
<dbReference type="InterPro" id="IPR000884">
    <property type="entry name" value="TSP1_rpt"/>
</dbReference>
<feature type="disulfide bond" evidence="16">
    <location>
        <begin position="284"/>
        <end position="306"/>
    </location>
</feature>
<dbReference type="Gene3D" id="3.40.390.10">
    <property type="entry name" value="Collagenase (Catalytic Domain)"/>
    <property type="match status" value="1"/>
</dbReference>
<comment type="caution">
    <text evidence="20">The sequence shown here is derived from an EMBL/GenBank/DDBJ whole genome shotgun (WGS) entry which is preliminary data.</text>
</comment>
<feature type="binding site" evidence="15">
    <location>
        <position position="249"/>
    </location>
    <ligand>
        <name>Ca(2+)</name>
        <dbReference type="ChEBI" id="CHEBI:29108"/>
        <label>1</label>
    </ligand>
</feature>
<dbReference type="PROSITE" id="PS50215">
    <property type="entry name" value="ADAM_MEPRO"/>
    <property type="match status" value="1"/>
</dbReference>
<dbReference type="Pfam" id="PF19236">
    <property type="entry name" value="ADAMTS_CR_3"/>
    <property type="match status" value="1"/>
</dbReference>
<dbReference type="GO" id="GO:0004222">
    <property type="term" value="F:metalloendopeptidase activity"/>
    <property type="evidence" value="ECO:0007669"/>
    <property type="project" value="InterPro"/>
</dbReference>
<keyword evidence="20" id="KW-0401">Integrin</keyword>
<dbReference type="Pfam" id="PF01421">
    <property type="entry name" value="Reprolysin"/>
    <property type="match status" value="1"/>
</dbReference>
<feature type="binding site" evidence="15">
    <location>
        <position position="49"/>
    </location>
    <ligand>
        <name>Ca(2+)</name>
        <dbReference type="ChEBI" id="CHEBI:29108"/>
        <label>1</label>
    </ligand>
</feature>
<organism evidence="20 21">
    <name type="scientific">Leptotrombidium deliense</name>
    <dbReference type="NCBI Taxonomy" id="299467"/>
    <lineage>
        <taxon>Eukaryota</taxon>
        <taxon>Metazoa</taxon>
        <taxon>Ecdysozoa</taxon>
        <taxon>Arthropoda</taxon>
        <taxon>Chelicerata</taxon>
        <taxon>Arachnida</taxon>
        <taxon>Acari</taxon>
        <taxon>Acariformes</taxon>
        <taxon>Trombidiformes</taxon>
        <taxon>Prostigmata</taxon>
        <taxon>Anystina</taxon>
        <taxon>Parasitengona</taxon>
        <taxon>Trombiculoidea</taxon>
        <taxon>Trombiculidae</taxon>
        <taxon>Leptotrombidium</taxon>
    </lineage>
</organism>
<keyword evidence="9 15" id="KW-0862">Zinc</keyword>
<dbReference type="InterPro" id="IPR041645">
    <property type="entry name" value="ADAMTS_CR_2"/>
</dbReference>
<feature type="disulfide bond" evidence="16">
    <location>
        <begin position="295"/>
        <end position="315"/>
    </location>
</feature>
<dbReference type="InterPro" id="IPR050439">
    <property type="entry name" value="ADAMTS_ADAMTS-like"/>
</dbReference>
<evidence type="ECO:0000256" key="15">
    <source>
        <dbReference type="PIRSR" id="PIRSR613273-2"/>
    </source>
</evidence>
<dbReference type="InterPro" id="IPR036383">
    <property type="entry name" value="TSP1_rpt_sf"/>
</dbReference>
<feature type="disulfide bond" evidence="16">
    <location>
        <begin position="119"/>
        <end position="172"/>
    </location>
</feature>
<name>A0A443SRM7_9ACAR</name>
<keyword evidence="21" id="KW-1185">Reference proteome</keyword>
<feature type="binding site" evidence="15">
    <location>
        <position position="252"/>
    </location>
    <ligand>
        <name>Ca(2+)</name>
        <dbReference type="ChEBI" id="CHEBI:29108"/>
        <label>2</label>
    </ligand>
</feature>
<feature type="disulfide bond" evidence="16">
    <location>
        <begin position="204"/>
        <end position="233"/>
    </location>
</feature>
<feature type="chain" id="PRO_5019252677" evidence="18">
    <location>
        <begin position="28"/>
        <end position="929"/>
    </location>
</feature>
<proteinExistence type="predicted"/>
<dbReference type="EMBL" id="NCKV01000615">
    <property type="protein sequence ID" value="RWS30159.1"/>
    <property type="molecule type" value="Genomic_DNA"/>
</dbReference>
<feature type="binding site" evidence="15">
    <location>
        <position position="130"/>
    </location>
    <ligand>
        <name>Ca(2+)</name>
        <dbReference type="ChEBI" id="CHEBI:29108"/>
        <label>2</label>
    </ligand>
</feature>
<comment type="cofactor">
    <cofactor evidence="15">
        <name>Zn(2+)</name>
        <dbReference type="ChEBI" id="CHEBI:29105"/>
    </cofactor>
    <text evidence="15">Binds 1 zinc ion per subunit.</text>
</comment>
<evidence type="ECO:0000256" key="16">
    <source>
        <dbReference type="PIRSR" id="PIRSR613273-3"/>
    </source>
</evidence>
<dbReference type="PANTHER" id="PTHR13723">
    <property type="entry name" value="ADAMTS A DISINTEGRIN AND METALLOPROTEASE WITH THROMBOSPONDIN MOTIFS PROTEASE"/>
    <property type="match status" value="1"/>
</dbReference>
<evidence type="ECO:0000256" key="2">
    <source>
        <dbReference type="ARBA" id="ARBA00022525"/>
    </source>
</evidence>
<dbReference type="GO" id="GO:0007229">
    <property type="term" value="P:integrin-mediated signaling pathway"/>
    <property type="evidence" value="ECO:0007669"/>
    <property type="project" value="UniProtKB-KW"/>
</dbReference>
<keyword evidence="15" id="KW-0106">Calcium</keyword>
<feature type="disulfide bond" evidence="16">
    <location>
        <begin position="328"/>
        <end position="339"/>
    </location>
</feature>